<proteinExistence type="predicted"/>
<name>X0SZR3_9ZZZZ</name>
<organism evidence="1">
    <name type="scientific">marine sediment metagenome</name>
    <dbReference type="NCBI Taxonomy" id="412755"/>
    <lineage>
        <taxon>unclassified sequences</taxon>
        <taxon>metagenomes</taxon>
        <taxon>ecological metagenomes</taxon>
    </lineage>
</organism>
<reference evidence="1" key="1">
    <citation type="journal article" date="2014" name="Front. Microbiol.">
        <title>High frequency of phylogenetically diverse reductive dehalogenase-homologous genes in deep subseafloor sedimentary metagenomes.</title>
        <authorList>
            <person name="Kawai M."/>
            <person name="Futagami T."/>
            <person name="Toyoda A."/>
            <person name="Takaki Y."/>
            <person name="Nishi S."/>
            <person name="Hori S."/>
            <person name="Arai W."/>
            <person name="Tsubouchi T."/>
            <person name="Morono Y."/>
            <person name="Uchiyama I."/>
            <person name="Ito T."/>
            <person name="Fujiyama A."/>
            <person name="Inagaki F."/>
            <person name="Takami H."/>
        </authorList>
    </citation>
    <scope>NUCLEOTIDE SEQUENCE</scope>
    <source>
        <strain evidence="1">Expedition CK06-06</strain>
    </source>
</reference>
<dbReference type="AlphaFoldDB" id="X0SZR3"/>
<accession>X0SZR3</accession>
<protein>
    <submittedName>
        <fullName evidence="1">Uncharacterized protein</fullName>
    </submittedName>
</protein>
<evidence type="ECO:0000313" key="1">
    <source>
        <dbReference type="EMBL" id="GAF86698.1"/>
    </source>
</evidence>
<gene>
    <name evidence="1" type="ORF">S01H1_28878</name>
</gene>
<dbReference type="EMBL" id="BARS01017679">
    <property type="protein sequence ID" value="GAF86698.1"/>
    <property type="molecule type" value="Genomic_DNA"/>
</dbReference>
<sequence length="102" mass="12409">MKNSRCKEHDYERRITRELKEYFPNAITSRSGARYEDAKGIDIINTGMFNIQTKDRQNLNLFDVLSKEMPDNQNINIVFWKCNRQRDIVSWINRIFMSYYKY</sequence>
<comment type="caution">
    <text evidence="1">The sequence shown here is derived from an EMBL/GenBank/DDBJ whole genome shotgun (WGS) entry which is preliminary data.</text>
</comment>